<sequence>MTMTQAQRAKTIKELNDAISLRNHIYILVNGPRTTLISKDEERQLRSFASQLDREVVEKSLEMVIVPETPKLVVKKTHKAMTQANAIKAEEKVRPKGSFRRVSE</sequence>
<comment type="caution">
    <text evidence="1">The sequence shown here is derived from an EMBL/GenBank/DDBJ whole genome shotgun (WGS) entry which is preliminary data.</text>
</comment>
<reference evidence="1" key="1">
    <citation type="journal article" date="2015" name="Nature">
        <title>Complex archaea that bridge the gap between prokaryotes and eukaryotes.</title>
        <authorList>
            <person name="Spang A."/>
            <person name="Saw J.H."/>
            <person name="Jorgensen S.L."/>
            <person name="Zaremba-Niedzwiedzka K."/>
            <person name="Martijn J."/>
            <person name="Lind A.E."/>
            <person name="van Eijk R."/>
            <person name="Schleper C."/>
            <person name="Guy L."/>
            <person name="Ettema T.J."/>
        </authorList>
    </citation>
    <scope>NUCLEOTIDE SEQUENCE</scope>
</reference>
<evidence type="ECO:0000313" key="1">
    <source>
        <dbReference type="EMBL" id="KKN70823.1"/>
    </source>
</evidence>
<gene>
    <name evidence="1" type="ORF">LCGC14_0427150</name>
</gene>
<dbReference type="AlphaFoldDB" id="A0A0F9VYN4"/>
<organism evidence="1">
    <name type="scientific">marine sediment metagenome</name>
    <dbReference type="NCBI Taxonomy" id="412755"/>
    <lineage>
        <taxon>unclassified sequences</taxon>
        <taxon>metagenomes</taxon>
        <taxon>ecological metagenomes</taxon>
    </lineage>
</organism>
<dbReference type="EMBL" id="LAZR01000396">
    <property type="protein sequence ID" value="KKN70823.1"/>
    <property type="molecule type" value="Genomic_DNA"/>
</dbReference>
<accession>A0A0F9VYN4</accession>
<protein>
    <submittedName>
        <fullName evidence="1">Uncharacterized protein</fullName>
    </submittedName>
</protein>
<name>A0A0F9VYN4_9ZZZZ</name>
<proteinExistence type="predicted"/>